<proteinExistence type="predicted"/>
<organism evidence="1 2">
    <name type="scientific">Pustulibacterium marinum</name>
    <dbReference type="NCBI Taxonomy" id="1224947"/>
    <lineage>
        <taxon>Bacteria</taxon>
        <taxon>Pseudomonadati</taxon>
        <taxon>Bacteroidota</taxon>
        <taxon>Flavobacteriia</taxon>
        <taxon>Flavobacteriales</taxon>
        <taxon>Flavobacteriaceae</taxon>
        <taxon>Pustulibacterium</taxon>
    </lineage>
</organism>
<evidence type="ECO:0000313" key="1">
    <source>
        <dbReference type="EMBL" id="SFU71039.1"/>
    </source>
</evidence>
<sequence>MTTVIPPATAYQQITWAALQEQLETAIALAPKERVLQPYFAKYPAVNMVLEHPSSGYFGLENDAIDLTDIEATYTQPSQKKRICFDHFDGIEIPYVNNFFHRVISFDPDLSYPNSLSVYLNELHRVLRPLGQVSLWLPLPSDTDVTQAIAIAESSLYDTINIEKLCVITPNEVHEHSVLIELRKPAKKAAAHQGPSVMIMSKRIS</sequence>
<dbReference type="InterPro" id="IPR029063">
    <property type="entry name" value="SAM-dependent_MTases_sf"/>
</dbReference>
<keyword evidence="2" id="KW-1185">Reference proteome</keyword>
<evidence type="ECO:0008006" key="3">
    <source>
        <dbReference type="Google" id="ProtNLM"/>
    </source>
</evidence>
<reference evidence="1 2" key="1">
    <citation type="submission" date="2016-10" db="EMBL/GenBank/DDBJ databases">
        <authorList>
            <person name="de Groot N.N."/>
        </authorList>
    </citation>
    <scope>NUCLEOTIDE SEQUENCE [LARGE SCALE GENOMIC DNA]</scope>
    <source>
        <strain evidence="1 2">CGMCC 1.12333</strain>
    </source>
</reference>
<protein>
    <recommendedName>
        <fullName evidence="3">Methyltransferase type 11 domain-containing protein</fullName>
    </recommendedName>
</protein>
<dbReference type="EMBL" id="FPBK01000015">
    <property type="protein sequence ID" value="SFU71039.1"/>
    <property type="molecule type" value="Genomic_DNA"/>
</dbReference>
<dbReference type="STRING" id="1224947.SAMN05216480_11539"/>
<evidence type="ECO:0000313" key="2">
    <source>
        <dbReference type="Proteomes" id="UP000199138"/>
    </source>
</evidence>
<dbReference type="AlphaFoldDB" id="A0A1I7IDL4"/>
<dbReference type="RefSeq" id="WP_093026148.1">
    <property type="nucleotide sequence ID" value="NZ_FPBK01000015.1"/>
</dbReference>
<dbReference type="Proteomes" id="UP000199138">
    <property type="component" value="Unassembled WGS sequence"/>
</dbReference>
<dbReference type="SUPFAM" id="SSF53335">
    <property type="entry name" value="S-adenosyl-L-methionine-dependent methyltransferases"/>
    <property type="match status" value="1"/>
</dbReference>
<gene>
    <name evidence="1" type="ORF">SAMN05216480_11539</name>
</gene>
<dbReference type="OrthoDB" id="1441558at2"/>
<accession>A0A1I7IDL4</accession>
<name>A0A1I7IDL4_9FLAO</name>